<gene>
    <name evidence="3" type="ORF">CLUMA_CG018716</name>
</gene>
<name>A0A1J1J1Q1_9DIPT</name>
<keyword evidence="2" id="KW-0812">Transmembrane</keyword>
<keyword evidence="2" id="KW-0472">Membrane</keyword>
<keyword evidence="4" id="KW-1185">Reference proteome</keyword>
<organism evidence="3 4">
    <name type="scientific">Clunio marinus</name>
    <dbReference type="NCBI Taxonomy" id="568069"/>
    <lineage>
        <taxon>Eukaryota</taxon>
        <taxon>Metazoa</taxon>
        <taxon>Ecdysozoa</taxon>
        <taxon>Arthropoda</taxon>
        <taxon>Hexapoda</taxon>
        <taxon>Insecta</taxon>
        <taxon>Pterygota</taxon>
        <taxon>Neoptera</taxon>
        <taxon>Endopterygota</taxon>
        <taxon>Diptera</taxon>
        <taxon>Nematocera</taxon>
        <taxon>Chironomoidea</taxon>
        <taxon>Chironomidae</taxon>
        <taxon>Clunio</taxon>
    </lineage>
</organism>
<reference evidence="3 4" key="1">
    <citation type="submission" date="2015-04" db="EMBL/GenBank/DDBJ databases">
        <authorList>
            <person name="Syromyatnikov M.Y."/>
            <person name="Popov V.N."/>
        </authorList>
    </citation>
    <scope>NUCLEOTIDE SEQUENCE [LARGE SCALE GENOMIC DNA]</scope>
</reference>
<dbReference type="EMBL" id="CVRI01000065">
    <property type="protein sequence ID" value="CRL05684.1"/>
    <property type="molecule type" value="Genomic_DNA"/>
</dbReference>
<sequence length="82" mass="9720">MNRVEIIAFVLSFHLRFVAVSYSLFRFISQESLLEDFVSSFQHEEKQRNAAKEEEIEIKKKSKMNPENHWLQNTNNRAESSS</sequence>
<dbReference type="Proteomes" id="UP000183832">
    <property type="component" value="Unassembled WGS sequence"/>
</dbReference>
<evidence type="ECO:0000313" key="3">
    <source>
        <dbReference type="EMBL" id="CRL05684.1"/>
    </source>
</evidence>
<feature type="compositionally biased region" description="Basic and acidic residues" evidence="1">
    <location>
        <begin position="49"/>
        <end position="59"/>
    </location>
</feature>
<feature type="compositionally biased region" description="Polar residues" evidence="1">
    <location>
        <begin position="70"/>
        <end position="82"/>
    </location>
</feature>
<evidence type="ECO:0000256" key="1">
    <source>
        <dbReference type="SAM" id="MobiDB-lite"/>
    </source>
</evidence>
<feature type="transmembrane region" description="Helical" evidence="2">
    <location>
        <begin position="6"/>
        <end position="25"/>
    </location>
</feature>
<feature type="region of interest" description="Disordered" evidence="1">
    <location>
        <begin position="49"/>
        <end position="82"/>
    </location>
</feature>
<accession>A0A1J1J1Q1</accession>
<dbReference type="AlphaFoldDB" id="A0A1J1J1Q1"/>
<proteinExistence type="predicted"/>
<evidence type="ECO:0000256" key="2">
    <source>
        <dbReference type="SAM" id="Phobius"/>
    </source>
</evidence>
<evidence type="ECO:0000313" key="4">
    <source>
        <dbReference type="Proteomes" id="UP000183832"/>
    </source>
</evidence>
<protein>
    <submittedName>
        <fullName evidence="3">CLUMA_CG018716, isoform A</fullName>
    </submittedName>
</protein>
<keyword evidence="2" id="KW-1133">Transmembrane helix</keyword>